<dbReference type="AlphaFoldDB" id="A0AAD4KZY6"/>
<feature type="compositionally biased region" description="Polar residues" evidence="19">
    <location>
        <begin position="141"/>
        <end position="164"/>
    </location>
</feature>
<evidence type="ECO:0000256" key="15">
    <source>
        <dbReference type="ARBA" id="ARBA00044712"/>
    </source>
</evidence>
<keyword evidence="10" id="KW-0694">RNA-binding</keyword>
<dbReference type="SUPFAM" id="SSF53335">
    <property type="entry name" value="S-adenosyl-L-methionine-dependent methyltransferases"/>
    <property type="match status" value="1"/>
</dbReference>
<dbReference type="Proteomes" id="UP001201262">
    <property type="component" value="Unassembled WGS sequence"/>
</dbReference>
<dbReference type="RefSeq" id="XP_046077639.1">
    <property type="nucleotide sequence ID" value="XM_046212455.1"/>
</dbReference>
<dbReference type="PROSITE" id="PS51562">
    <property type="entry name" value="RNA_CAP0_MT"/>
    <property type="match status" value="1"/>
</dbReference>
<evidence type="ECO:0000256" key="8">
    <source>
        <dbReference type="ARBA" id="ARBA00022771"/>
    </source>
</evidence>
<comment type="catalytic activity">
    <reaction evidence="15">
        <text>a 5'-end (5'-triphosphoguanosine)-ribonucleoside in mRNA + S-adenosyl-L-methionine = a 5'-end (N(7)-methyl 5'-triphosphoguanosine)-ribonucleoside in mRNA + S-adenosyl-L-homocysteine</text>
        <dbReference type="Rhea" id="RHEA:67008"/>
        <dbReference type="Rhea" id="RHEA-COMP:17166"/>
        <dbReference type="Rhea" id="RHEA-COMP:17167"/>
        <dbReference type="ChEBI" id="CHEBI:57856"/>
        <dbReference type="ChEBI" id="CHEBI:59789"/>
        <dbReference type="ChEBI" id="CHEBI:156461"/>
        <dbReference type="ChEBI" id="CHEBI:167617"/>
        <dbReference type="EC" id="2.1.1.56"/>
    </reaction>
</comment>
<evidence type="ECO:0000256" key="4">
    <source>
        <dbReference type="ARBA" id="ARBA00022603"/>
    </source>
</evidence>
<feature type="coiled-coil region" evidence="18">
    <location>
        <begin position="741"/>
        <end position="775"/>
    </location>
</feature>
<dbReference type="InterPro" id="IPR004181">
    <property type="entry name" value="Znf_MIZ"/>
</dbReference>
<dbReference type="Pfam" id="PF03291">
    <property type="entry name" value="mRNA_G-N7_MeTrfase"/>
    <property type="match status" value="1"/>
</dbReference>
<comment type="function">
    <text evidence="1">Responsible for methylating the 5'-cap structure of mRNAs.</text>
</comment>
<feature type="compositionally biased region" description="Basic and acidic residues" evidence="19">
    <location>
        <begin position="209"/>
        <end position="243"/>
    </location>
</feature>
<feature type="compositionally biased region" description="Polar residues" evidence="19">
    <location>
        <begin position="40"/>
        <end position="57"/>
    </location>
</feature>
<feature type="compositionally biased region" description="Polar residues" evidence="19">
    <location>
        <begin position="967"/>
        <end position="981"/>
    </location>
</feature>
<evidence type="ECO:0000256" key="16">
    <source>
        <dbReference type="ARBA" id="ARBA00049739"/>
    </source>
</evidence>
<evidence type="ECO:0000256" key="2">
    <source>
        <dbReference type="ARBA" id="ARBA00004123"/>
    </source>
</evidence>
<evidence type="ECO:0000259" key="20">
    <source>
        <dbReference type="PROSITE" id="PS51044"/>
    </source>
</evidence>
<evidence type="ECO:0000313" key="23">
    <source>
        <dbReference type="Proteomes" id="UP001201262"/>
    </source>
</evidence>
<dbReference type="CDD" id="cd16651">
    <property type="entry name" value="SPL-RING_NSE2"/>
    <property type="match status" value="1"/>
</dbReference>
<feature type="region of interest" description="Disordered" evidence="19">
    <location>
        <begin position="1090"/>
        <end position="1174"/>
    </location>
</feature>
<dbReference type="GeneID" id="70242742"/>
<evidence type="ECO:0000256" key="19">
    <source>
        <dbReference type="SAM" id="MobiDB-lite"/>
    </source>
</evidence>
<keyword evidence="12" id="KW-0539">Nucleus</keyword>
<feature type="region of interest" description="Disordered" evidence="19">
    <location>
        <begin position="855"/>
        <end position="897"/>
    </location>
</feature>
<keyword evidence="9" id="KW-0862">Zinc</keyword>
<evidence type="ECO:0000256" key="5">
    <source>
        <dbReference type="ARBA" id="ARBA00022679"/>
    </source>
</evidence>
<feature type="region of interest" description="Disordered" evidence="19">
    <location>
        <begin position="945"/>
        <end position="987"/>
    </location>
</feature>
<reference evidence="22" key="1">
    <citation type="submission" date="2021-12" db="EMBL/GenBank/DDBJ databases">
        <title>Convergent genome expansion in fungi linked to evolution of root-endophyte symbiosis.</title>
        <authorList>
            <consortium name="DOE Joint Genome Institute"/>
            <person name="Ke Y.-H."/>
            <person name="Bonito G."/>
            <person name="Liao H.-L."/>
            <person name="Looney B."/>
            <person name="Rojas-Flechas A."/>
            <person name="Nash J."/>
            <person name="Hameed K."/>
            <person name="Schadt C."/>
            <person name="Martin F."/>
            <person name="Crous P.W."/>
            <person name="Miettinen O."/>
            <person name="Magnuson J.K."/>
            <person name="Labbe J."/>
            <person name="Jacobson D."/>
            <person name="Doktycz M.J."/>
            <person name="Veneault-Fourrey C."/>
            <person name="Kuo A."/>
            <person name="Mondo S."/>
            <person name="Calhoun S."/>
            <person name="Riley R."/>
            <person name="Ohm R."/>
            <person name="LaButti K."/>
            <person name="Andreopoulos B."/>
            <person name="Pangilinan J."/>
            <person name="Nolan M."/>
            <person name="Tritt A."/>
            <person name="Clum A."/>
            <person name="Lipzen A."/>
            <person name="Daum C."/>
            <person name="Barry K."/>
            <person name="Grigoriev I.V."/>
            <person name="Vilgalys R."/>
        </authorList>
    </citation>
    <scope>NUCLEOTIDE SEQUENCE</scope>
    <source>
        <strain evidence="22">PMI_201</strain>
    </source>
</reference>
<feature type="compositionally biased region" description="Acidic residues" evidence="19">
    <location>
        <begin position="879"/>
        <end position="897"/>
    </location>
</feature>
<feature type="region of interest" description="Disordered" evidence="19">
    <location>
        <begin position="1"/>
        <end position="289"/>
    </location>
</feature>
<dbReference type="GO" id="GO:0008270">
    <property type="term" value="F:zinc ion binding"/>
    <property type="evidence" value="ECO:0007669"/>
    <property type="project" value="UniProtKB-KW"/>
</dbReference>
<evidence type="ECO:0000256" key="13">
    <source>
        <dbReference type="ARBA" id="ARBA00032772"/>
    </source>
</evidence>
<feature type="region of interest" description="Disordered" evidence="19">
    <location>
        <begin position="684"/>
        <end position="716"/>
    </location>
</feature>
<evidence type="ECO:0000256" key="7">
    <source>
        <dbReference type="ARBA" id="ARBA00022723"/>
    </source>
</evidence>
<feature type="compositionally biased region" description="Basic and acidic residues" evidence="19">
    <location>
        <begin position="1"/>
        <end position="39"/>
    </location>
</feature>
<dbReference type="InterPro" id="IPR013083">
    <property type="entry name" value="Znf_RING/FYVE/PHD"/>
</dbReference>
<dbReference type="InterPro" id="IPR029063">
    <property type="entry name" value="SAM-dependent_MTases_sf"/>
</dbReference>
<keyword evidence="7" id="KW-0479">Metal-binding</keyword>
<keyword evidence="5" id="KW-0808">Transferase</keyword>
<feature type="domain" description="SP-RING-type" evidence="20">
    <location>
        <begin position="986"/>
        <end position="1093"/>
    </location>
</feature>
<evidence type="ECO:0000256" key="9">
    <source>
        <dbReference type="ARBA" id="ARBA00022833"/>
    </source>
</evidence>
<keyword evidence="11" id="KW-0506">mRNA capping</keyword>
<feature type="compositionally biased region" description="Acidic residues" evidence="19">
    <location>
        <begin position="1118"/>
        <end position="1139"/>
    </location>
</feature>
<dbReference type="PANTHER" id="PTHR12189:SF2">
    <property type="entry name" value="MRNA CAP GUANINE-N7 METHYLTRANSFERASE"/>
    <property type="match status" value="1"/>
</dbReference>
<evidence type="ECO:0000256" key="11">
    <source>
        <dbReference type="ARBA" id="ARBA00023042"/>
    </source>
</evidence>
<evidence type="ECO:0000256" key="3">
    <source>
        <dbReference type="ARBA" id="ARBA00011926"/>
    </source>
</evidence>
<dbReference type="Pfam" id="PF11789">
    <property type="entry name" value="zf-Nse"/>
    <property type="match status" value="1"/>
</dbReference>
<dbReference type="GO" id="GO:0004482">
    <property type="term" value="F:mRNA 5'-cap (guanine-N7-)-methyltransferase activity"/>
    <property type="evidence" value="ECO:0007669"/>
    <property type="project" value="UniProtKB-EC"/>
</dbReference>
<dbReference type="Gene3D" id="3.40.50.150">
    <property type="entry name" value="Vaccinia Virus protein VP39"/>
    <property type="match status" value="1"/>
</dbReference>
<name>A0AAD4KZY6_9EURO</name>
<keyword evidence="18" id="KW-0175">Coiled coil</keyword>
<dbReference type="GO" id="GO:0005634">
    <property type="term" value="C:nucleus"/>
    <property type="evidence" value="ECO:0007669"/>
    <property type="project" value="UniProtKB-SubCell"/>
</dbReference>
<organism evidence="22 23">
    <name type="scientific">Talaromyces proteolyticus</name>
    <dbReference type="NCBI Taxonomy" id="1131652"/>
    <lineage>
        <taxon>Eukaryota</taxon>
        <taxon>Fungi</taxon>
        <taxon>Dikarya</taxon>
        <taxon>Ascomycota</taxon>
        <taxon>Pezizomycotina</taxon>
        <taxon>Eurotiomycetes</taxon>
        <taxon>Eurotiomycetidae</taxon>
        <taxon>Eurotiales</taxon>
        <taxon>Trichocomaceae</taxon>
        <taxon>Talaromyces</taxon>
        <taxon>Talaromyces sect. Bacilispori</taxon>
    </lineage>
</organism>
<proteinExistence type="predicted"/>
<dbReference type="InterPro" id="IPR039753">
    <property type="entry name" value="RG7MT1"/>
</dbReference>
<dbReference type="EC" id="2.1.1.56" evidence="3"/>
<evidence type="ECO:0000256" key="6">
    <source>
        <dbReference type="ARBA" id="ARBA00022691"/>
    </source>
</evidence>
<evidence type="ECO:0000256" key="17">
    <source>
        <dbReference type="PROSITE-ProRule" id="PRU00452"/>
    </source>
</evidence>
<keyword evidence="6" id="KW-0949">S-adenosyl-L-methionine</keyword>
<dbReference type="SUPFAM" id="SSF57850">
    <property type="entry name" value="RING/U-box"/>
    <property type="match status" value="1"/>
</dbReference>
<comment type="subcellular location">
    <subcellularLocation>
        <location evidence="2">Nucleus</location>
    </subcellularLocation>
</comment>
<evidence type="ECO:0000256" key="10">
    <source>
        <dbReference type="ARBA" id="ARBA00022884"/>
    </source>
</evidence>
<keyword evidence="23" id="KW-1185">Reference proteome</keyword>
<dbReference type="FunFam" id="3.40.50.150:FF:000231">
    <property type="entry name" value="mRNA cap guanine-N7 methyltransferase"/>
    <property type="match status" value="1"/>
</dbReference>
<dbReference type="Gene3D" id="3.30.40.10">
    <property type="entry name" value="Zinc/RING finger domain, C3HC4 (zinc finger)"/>
    <property type="match status" value="1"/>
</dbReference>
<accession>A0AAD4KZY6</accession>
<dbReference type="EMBL" id="JAJTJA010000001">
    <property type="protein sequence ID" value="KAH8705018.1"/>
    <property type="molecule type" value="Genomic_DNA"/>
</dbReference>
<evidence type="ECO:0000313" key="22">
    <source>
        <dbReference type="EMBL" id="KAH8705018.1"/>
    </source>
</evidence>
<feature type="domain" description="MRNA cap 0 methyltransferase" evidence="21">
    <location>
        <begin position="316"/>
        <end position="670"/>
    </location>
</feature>
<dbReference type="PROSITE" id="PS51044">
    <property type="entry name" value="ZF_SP_RING"/>
    <property type="match status" value="1"/>
</dbReference>
<feature type="compositionally biased region" description="Acidic residues" evidence="19">
    <location>
        <begin position="793"/>
        <end position="810"/>
    </location>
</feature>
<evidence type="ECO:0000256" key="18">
    <source>
        <dbReference type="SAM" id="Coils"/>
    </source>
</evidence>
<feature type="region of interest" description="Disordered" evidence="19">
    <location>
        <begin position="780"/>
        <end position="818"/>
    </location>
</feature>
<feature type="compositionally biased region" description="Basic and acidic residues" evidence="19">
    <location>
        <begin position="267"/>
        <end position="289"/>
    </location>
</feature>
<dbReference type="PANTHER" id="PTHR12189">
    <property type="entry name" value="MRNA GUANINE-7- METHYLTRANSFERASE"/>
    <property type="match status" value="1"/>
</dbReference>
<keyword evidence="8 17" id="KW-0863">Zinc-finger</keyword>
<evidence type="ECO:0000256" key="1">
    <source>
        <dbReference type="ARBA" id="ARBA00003378"/>
    </source>
</evidence>
<evidence type="ECO:0000259" key="21">
    <source>
        <dbReference type="PROSITE" id="PS51562"/>
    </source>
</evidence>
<gene>
    <name evidence="22" type="ORF">BGW36DRAFT_310428</name>
</gene>
<evidence type="ECO:0000256" key="12">
    <source>
        <dbReference type="ARBA" id="ARBA00023242"/>
    </source>
</evidence>
<protein>
    <recommendedName>
        <fullName evidence="16">mRNA cap guanine-N(7) methyltransferase</fullName>
        <ecNumber evidence="3">2.1.1.56</ecNumber>
    </recommendedName>
    <alternativeName>
        <fullName evidence="13">mRNA (guanine-N(7))-methyltransferase</fullName>
    </alternativeName>
    <alternativeName>
        <fullName evidence="14">mRNA cap methyltransferase</fullName>
    </alternativeName>
</protein>
<comment type="caution">
    <text evidence="22">The sequence shown here is derived from an EMBL/GenBank/DDBJ whole genome shotgun (WGS) entry which is preliminary data.</text>
</comment>
<dbReference type="GO" id="GO:0003723">
    <property type="term" value="F:RNA binding"/>
    <property type="evidence" value="ECO:0007669"/>
    <property type="project" value="UniProtKB-KW"/>
</dbReference>
<feature type="compositionally biased region" description="Polar residues" evidence="19">
    <location>
        <begin position="107"/>
        <end position="125"/>
    </location>
</feature>
<sequence>MEEQTAAKDGRRASMYDPARDSFLKEEQNVDRSAERDSLDQLQLTGTAASVDQQTLLHTTSSPTPHSPHRGHTESEALPNRDQAPHQRQRFPGVSAGSSPKPHSHSRSQNPSNRAATSTKDLSQKQTKKMADELNAPQAGGQANNTASVEPQLHNGSADAQAQSTDERKKNAVEDDNSSQPASQSSLKRRRREERHQRAPRNDAPSAYSRRDRSPRARRSESPRSRAGEFRRSRSPRPRDRSPTPEAQAKQRKRPGGGARMGIAGKDVLKRRQEERERAQQQEVAKDLQDRGVSDVVRQHYNTVPQRGREWRKTDSKIKGLRSFNNWIKSAVIQKFSPDEEFVAHKTGTNDWAADAGGPSVEEKKLLVVDLGCGKGGDLGKWQQAPQAVDLYVGLDPADISIDQARERYNGMRHGNRNPRNRRGNPLFHAEFATKDCFGEWLGDVRIIQDVGIDPNVGPDANLMNARWGGGGFDVVVSMFSMHYAFESETKARQMLKNVAGALKKGGRFIGVGPNSDVISAKVAEFHTKRKAEKDAAEEETTEDGEVEEDIPKWGNGIYRVRFPGKTPEDGIFRPPFGWKYSYFMEEAVEEIPEYVVPWEAFRYLTTEYNLELLYRRPFLDIWNEEKDDPELGPLSERMGVRGRGGGPILVTDEELEAASFYHAFVFHKDIIIMSSRVSSSRHSRHSLLRDTATPSRSAHRNNDGNRPPTPDYEPLYAPLNAAGQRALAALLSAPSFRQVAQHIQQASDKLTETAAEVNERATDARIQYESKKRKKLAARKKNKAAIRKQQGDDEDESNGEDGEDEEDVAELQRLEELERKVKHTTTLAEERMRGVVVDGEYRLSGLKNAIEGVHTEAEEDAAERKRQQRLRNRRHADEDEELPDADEEDEDEDEEPATVIPSQLLEEKIRAHQAEWARQSLTQRYAHHNNYIGFYRVVHDAKHPGNETPPVPHSSTWFSHLESHSRSGSASPTTGRIQTPSDDEDDDEIAIERERISLTCPLTLRTFEDPVKSTKCVHSFERQVIEDLIRNSSMTVAAGDQDFQGGGGRSARARRVRAVLCPVCSVSITLNELAPDPVMLRRVRRAKAAEQREEEEAQFGTGRHRKGGRKSGFTITSDDEDVSIDDDDDDDNDESSDEGDGRRAQSRVQIKREKSKSRFLSRAREGVDEIEDD</sequence>
<keyword evidence="11" id="KW-0507">mRNA processing</keyword>
<evidence type="ECO:0000256" key="14">
    <source>
        <dbReference type="ARBA" id="ARBA00033387"/>
    </source>
</evidence>
<dbReference type="InterPro" id="IPR004971">
    <property type="entry name" value="mRNA_G-N7_MeTrfase_dom"/>
</dbReference>
<keyword evidence="4" id="KW-0489">Methyltransferase</keyword>